<dbReference type="PANTHER" id="PTHR47186">
    <property type="entry name" value="LEUCINE-RICH REPEAT-CONTAINING PROTEIN 57"/>
    <property type="match status" value="1"/>
</dbReference>
<feature type="domain" description="R13L1/DRL21-like LRR repeat region" evidence="1">
    <location>
        <begin position="50"/>
        <end position="94"/>
    </location>
</feature>
<reference evidence="2 3" key="1">
    <citation type="journal article" date="2018" name="PLoS Genet.">
        <title>Population sequencing reveals clonal diversity and ancestral inbreeding in the grapevine cultivar Chardonnay.</title>
        <authorList>
            <person name="Roach M.J."/>
            <person name="Johnson D.L."/>
            <person name="Bohlmann J."/>
            <person name="van Vuuren H.J."/>
            <person name="Jones S.J."/>
            <person name="Pretorius I.S."/>
            <person name="Schmidt S.A."/>
            <person name="Borneman A.R."/>
        </authorList>
    </citation>
    <scope>NUCLEOTIDE SEQUENCE [LARGE SCALE GENOMIC DNA]</scope>
    <source>
        <strain evidence="3">cv. Chardonnay</strain>
        <tissue evidence="2">Leaf</tissue>
    </source>
</reference>
<dbReference type="Gene3D" id="3.80.10.10">
    <property type="entry name" value="Ribonuclease Inhibitor"/>
    <property type="match status" value="1"/>
</dbReference>
<accession>A0A438HFG0</accession>
<sequence>MRKLINLRHLELYGSEVSELPKGIGRLTSLRTLTRFPIIGDHFRRDVCKIGELKNLNSLRGGLVISGIVNVKDAEEAGEAELKNKKHLHHLELSRLVACLSCFKRLESLPERLLQITSLQELNISGSPTLEDRYHEETGEDWSKISHIQRVLAGDEEFYYDSRSFKEKAEIKFGNDSKYVPEDEGMVERCEGACQVVREGLEILS</sequence>
<comment type="caution">
    <text evidence="2">The sequence shown here is derived from an EMBL/GenBank/DDBJ whole genome shotgun (WGS) entry which is preliminary data.</text>
</comment>
<dbReference type="InterPro" id="IPR032675">
    <property type="entry name" value="LRR_dom_sf"/>
</dbReference>
<dbReference type="Pfam" id="PF25019">
    <property type="entry name" value="LRR_R13L1-DRL21"/>
    <property type="match status" value="1"/>
</dbReference>
<organism evidence="2 3">
    <name type="scientific">Vitis vinifera</name>
    <name type="common">Grape</name>
    <dbReference type="NCBI Taxonomy" id="29760"/>
    <lineage>
        <taxon>Eukaryota</taxon>
        <taxon>Viridiplantae</taxon>
        <taxon>Streptophyta</taxon>
        <taxon>Embryophyta</taxon>
        <taxon>Tracheophyta</taxon>
        <taxon>Spermatophyta</taxon>
        <taxon>Magnoliopsida</taxon>
        <taxon>eudicotyledons</taxon>
        <taxon>Gunneridae</taxon>
        <taxon>Pentapetalae</taxon>
        <taxon>rosids</taxon>
        <taxon>Vitales</taxon>
        <taxon>Vitaceae</taxon>
        <taxon>Viteae</taxon>
        <taxon>Vitis</taxon>
    </lineage>
</organism>
<proteinExistence type="predicted"/>
<evidence type="ECO:0000313" key="2">
    <source>
        <dbReference type="EMBL" id="RVW83196.1"/>
    </source>
</evidence>
<dbReference type="PANTHER" id="PTHR47186:SF42">
    <property type="entry name" value="DISEASE RESISTANCE RPP13-LIKE PROTEIN 1"/>
    <property type="match status" value="1"/>
</dbReference>
<evidence type="ECO:0000259" key="1">
    <source>
        <dbReference type="Pfam" id="PF25019"/>
    </source>
</evidence>
<dbReference type="SUPFAM" id="SSF52047">
    <property type="entry name" value="RNI-like"/>
    <property type="match status" value="1"/>
</dbReference>
<dbReference type="EMBL" id="QGNW01000231">
    <property type="protein sequence ID" value="RVW83196.1"/>
    <property type="molecule type" value="Genomic_DNA"/>
</dbReference>
<protein>
    <submittedName>
        <fullName evidence="2">Putative disease resistance RPP13-like protein 1</fullName>
    </submittedName>
</protein>
<dbReference type="AlphaFoldDB" id="A0A438HFG0"/>
<gene>
    <name evidence="2" type="primary">RPPL1_147</name>
    <name evidence="2" type="ORF">CK203_044913</name>
</gene>
<name>A0A438HFG0_VITVI</name>
<dbReference type="Proteomes" id="UP000288805">
    <property type="component" value="Unassembled WGS sequence"/>
</dbReference>
<dbReference type="InterPro" id="IPR056789">
    <property type="entry name" value="LRR_R13L1-DRL21"/>
</dbReference>
<evidence type="ECO:0000313" key="3">
    <source>
        <dbReference type="Proteomes" id="UP000288805"/>
    </source>
</evidence>